<dbReference type="KEGG" id="kba:A0U89_07070"/>
<accession>A0A1D8UTG4</accession>
<organism evidence="1 2">
    <name type="scientific">Kozakia baliensis</name>
    <dbReference type="NCBI Taxonomy" id="153496"/>
    <lineage>
        <taxon>Bacteria</taxon>
        <taxon>Pseudomonadati</taxon>
        <taxon>Pseudomonadota</taxon>
        <taxon>Alphaproteobacteria</taxon>
        <taxon>Acetobacterales</taxon>
        <taxon>Acetobacteraceae</taxon>
        <taxon>Kozakia</taxon>
    </lineage>
</organism>
<protein>
    <submittedName>
        <fullName evidence="1">Uncharacterized protein</fullName>
    </submittedName>
</protein>
<dbReference type="AlphaFoldDB" id="A0A1D8UTG4"/>
<dbReference type="EMBL" id="CP014674">
    <property type="protein sequence ID" value="AOX16938.1"/>
    <property type="molecule type" value="Genomic_DNA"/>
</dbReference>
<evidence type="ECO:0000313" key="2">
    <source>
        <dbReference type="Proteomes" id="UP000179145"/>
    </source>
</evidence>
<sequence length="77" mass="9178">MRQLAYGLIAVPLVAGVFVASGIVFEYYYCGDMRVAARIVRIRIVQVWLRYEGWTLQRRLTRLKRVEKRVSRWTEML</sequence>
<reference evidence="1 2" key="1">
    <citation type="journal article" date="2016" name="Microb. Cell Fact.">
        <title>Dissection of exopolysaccharide biosynthesis in Kozakia baliensis.</title>
        <authorList>
            <person name="Brandt J.U."/>
            <person name="Jakob F."/>
            <person name="Behr J."/>
            <person name="Geissler A.J."/>
            <person name="Vogel R.F."/>
        </authorList>
    </citation>
    <scope>NUCLEOTIDE SEQUENCE [LARGE SCALE GENOMIC DNA]</scope>
    <source>
        <strain evidence="1 2">DSM 14400</strain>
    </source>
</reference>
<dbReference type="Proteomes" id="UP000179145">
    <property type="component" value="Chromosome"/>
</dbReference>
<evidence type="ECO:0000313" key="1">
    <source>
        <dbReference type="EMBL" id="AOX16938.1"/>
    </source>
</evidence>
<gene>
    <name evidence="1" type="ORF">A0U89_07070</name>
</gene>
<keyword evidence="2" id="KW-1185">Reference proteome</keyword>
<dbReference type="STRING" id="153496.A0U89_07070"/>
<dbReference type="RefSeq" id="WP_070402638.1">
    <property type="nucleotide sequence ID" value="NZ_BJVW01000003.1"/>
</dbReference>
<proteinExistence type="predicted"/>
<name>A0A1D8UTG4_9PROT</name>